<evidence type="ECO:0000259" key="10">
    <source>
        <dbReference type="PROSITE" id="PS51352"/>
    </source>
</evidence>
<keyword evidence="3" id="KW-0249">Electron transport</keyword>
<evidence type="ECO:0000256" key="2">
    <source>
        <dbReference type="ARBA" id="ARBA00022448"/>
    </source>
</evidence>
<reference evidence="11 12" key="1">
    <citation type="journal article" date="2015" name="Genome Announc.">
        <title>Draft Genome Sequence of the Terrestrial Cyanobacterium Scytonema millei VB511283, Isolated from Eastern India.</title>
        <authorList>
            <person name="Sen D."/>
            <person name="Chandrababunaidu M.M."/>
            <person name="Singh D."/>
            <person name="Sanghi N."/>
            <person name="Ghorai A."/>
            <person name="Mishra G.P."/>
            <person name="Madduluri M."/>
            <person name="Adhikary S.P."/>
            <person name="Tripathy S."/>
        </authorList>
    </citation>
    <scope>NUCLEOTIDE SEQUENCE [LARGE SCALE GENOMIC DNA]</scope>
    <source>
        <strain evidence="11 12">VB511283</strain>
    </source>
</reference>
<dbReference type="PROSITE" id="PS00194">
    <property type="entry name" value="THIOREDOXIN_1"/>
    <property type="match status" value="1"/>
</dbReference>
<comment type="caution">
    <text evidence="11">The sequence shown here is derived from an EMBL/GenBank/DDBJ whole genome shotgun (WGS) entry which is preliminary data.</text>
</comment>
<keyword evidence="2" id="KW-0813">Transport</keyword>
<dbReference type="InterPro" id="IPR013766">
    <property type="entry name" value="Thioredoxin_domain"/>
</dbReference>
<evidence type="ECO:0000256" key="3">
    <source>
        <dbReference type="ARBA" id="ARBA00022982"/>
    </source>
</evidence>
<dbReference type="PROSITE" id="PS51352">
    <property type="entry name" value="THIOREDOXIN_2"/>
    <property type="match status" value="1"/>
</dbReference>
<proteinExistence type="inferred from homology"/>
<dbReference type="GO" id="GO:0005829">
    <property type="term" value="C:cytosol"/>
    <property type="evidence" value="ECO:0007669"/>
    <property type="project" value="TreeGrafter"/>
</dbReference>
<dbReference type="Pfam" id="PF00085">
    <property type="entry name" value="Thioredoxin"/>
    <property type="match status" value="1"/>
</dbReference>
<keyword evidence="4 9" id="KW-1015">Disulfide bond</keyword>
<feature type="site" description="Contributes to redox potential value" evidence="8">
    <location>
        <position position="36"/>
    </location>
</feature>
<keyword evidence="12" id="KW-1185">Reference proteome</keyword>
<evidence type="ECO:0000256" key="9">
    <source>
        <dbReference type="PIRSR" id="PIRSR000077-4"/>
    </source>
</evidence>
<dbReference type="SUPFAM" id="SSF52833">
    <property type="entry name" value="Thioredoxin-like"/>
    <property type="match status" value="1"/>
</dbReference>
<name>A0A9X5I4L3_9CYAN</name>
<evidence type="ECO:0000256" key="6">
    <source>
        <dbReference type="NCBIfam" id="TIGR01068"/>
    </source>
</evidence>
<accession>A0A9X5I4L3</accession>
<feature type="domain" description="Thioredoxin" evidence="10">
    <location>
        <begin position="1"/>
        <end position="111"/>
    </location>
</feature>
<evidence type="ECO:0000313" key="11">
    <source>
        <dbReference type="EMBL" id="NHC35698.1"/>
    </source>
</evidence>
<evidence type="ECO:0000256" key="4">
    <source>
        <dbReference type="ARBA" id="ARBA00023157"/>
    </source>
</evidence>
<gene>
    <name evidence="11" type="primary">trxA</name>
    <name evidence="11" type="ORF">QH73_0013685</name>
</gene>
<evidence type="ECO:0000256" key="5">
    <source>
        <dbReference type="ARBA" id="ARBA00023284"/>
    </source>
</evidence>
<dbReference type="PIRSF" id="PIRSF000077">
    <property type="entry name" value="Thioredoxin"/>
    <property type="match status" value="1"/>
</dbReference>
<dbReference type="Proteomes" id="UP000031532">
    <property type="component" value="Unassembled WGS sequence"/>
</dbReference>
<dbReference type="EMBL" id="JTJC03000003">
    <property type="protein sequence ID" value="NHC35698.1"/>
    <property type="molecule type" value="Genomic_DNA"/>
</dbReference>
<dbReference type="InterPro" id="IPR017937">
    <property type="entry name" value="Thioredoxin_CS"/>
</dbReference>
<dbReference type="InterPro" id="IPR005746">
    <property type="entry name" value="Thioredoxin"/>
</dbReference>
<feature type="active site" description="Nucleophile" evidence="8">
    <location>
        <position position="38"/>
    </location>
</feature>
<dbReference type="PANTHER" id="PTHR45663:SF11">
    <property type="entry name" value="GEO12009P1"/>
    <property type="match status" value="1"/>
</dbReference>
<evidence type="ECO:0000256" key="8">
    <source>
        <dbReference type="PIRSR" id="PIRSR000077-1"/>
    </source>
</evidence>
<dbReference type="NCBIfam" id="TIGR01068">
    <property type="entry name" value="thioredoxin"/>
    <property type="match status" value="1"/>
</dbReference>
<dbReference type="AlphaFoldDB" id="A0A9X5I4L3"/>
<feature type="site" description="Contributes to redox potential value" evidence="8">
    <location>
        <position position="37"/>
    </location>
</feature>
<dbReference type="InterPro" id="IPR036249">
    <property type="entry name" value="Thioredoxin-like_sf"/>
</dbReference>
<feature type="active site" description="Nucleophile" evidence="8">
    <location>
        <position position="35"/>
    </location>
</feature>
<organism evidence="11 12">
    <name type="scientific">Scytonema millei VB511283</name>
    <dbReference type="NCBI Taxonomy" id="1245923"/>
    <lineage>
        <taxon>Bacteria</taxon>
        <taxon>Bacillati</taxon>
        <taxon>Cyanobacteriota</taxon>
        <taxon>Cyanophyceae</taxon>
        <taxon>Nostocales</taxon>
        <taxon>Scytonemataceae</taxon>
        <taxon>Scytonema</taxon>
    </lineage>
</organism>
<protein>
    <recommendedName>
        <fullName evidence="6 7">Thioredoxin</fullName>
    </recommendedName>
</protein>
<evidence type="ECO:0000313" key="12">
    <source>
        <dbReference type="Proteomes" id="UP000031532"/>
    </source>
</evidence>
<dbReference type="OrthoDB" id="516859at2"/>
<dbReference type="Gene3D" id="3.40.30.10">
    <property type="entry name" value="Glutaredoxin"/>
    <property type="match status" value="1"/>
</dbReference>
<dbReference type="GO" id="GO:0015035">
    <property type="term" value="F:protein-disulfide reductase activity"/>
    <property type="evidence" value="ECO:0007669"/>
    <property type="project" value="UniProtKB-UniRule"/>
</dbReference>
<dbReference type="PANTHER" id="PTHR45663">
    <property type="entry name" value="GEO12009P1"/>
    <property type="match status" value="1"/>
</dbReference>
<evidence type="ECO:0000256" key="1">
    <source>
        <dbReference type="ARBA" id="ARBA00008987"/>
    </source>
</evidence>
<dbReference type="RefSeq" id="WP_039713343.1">
    <property type="nucleotide sequence ID" value="NZ_JTJC03000003.1"/>
</dbReference>
<dbReference type="PRINTS" id="PR00421">
    <property type="entry name" value="THIOREDOXIN"/>
</dbReference>
<dbReference type="CDD" id="cd02947">
    <property type="entry name" value="TRX_family"/>
    <property type="match status" value="1"/>
</dbReference>
<dbReference type="FunFam" id="3.40.30.10:FF:000001">
    <property type="entry name" value="Thioredoxin"/>
    <property type="match status" value="1"/>
</dbReference>
<keyword evidence="5 9" id="KW-0676">Redox-active center</keyword>
<sequence>MTDRVKPLTLTAENFQTEVIESKTPVLVDLWAAWCGPCRVVNPIVEEIAANFAGRATVGKLNIDEYGEIASRYKVQAIPTLLFFQDGVVVDRVVGVVPAKAIAQKLNALLEPAADRQAA</sequence>
<feature type="site" description="Deprotonates C-terminal active site Cys" evidence="8">
    <location>
        <position position="29"/>
    </location>
</feature>
<evidence type="ECO:0000256" key="7">
    <source>
        <dbReference type="PIRNR" id="PIRNR000077"/>
    </source>
</evidence>
<comment type="similarity">
    <text evidence="1 7">Belongs to the thioredoxin family.</text>
</comment>
<feature type="disulfide bond" description="Redox-active" evidence="9">
    <location>
        <begin position="35"/>
        <end position="38"/>
    </location>
</feature>
<dbReference type="GO" id="GO:0045454">
    <property type="term" value="P:cell redox homeostasis"/>
    <property type="evidence" value="ECO:0007669"/>
    <property type="project" value="TreeGrafter"/>
</dbReference>